<dbReference type="HAMAP" id="MF_00226_B">
    <property type="entry name" value="CinA_B"/>
    <property type="match status" value="1"/>
</dbReference>
<evidence type="ECO:0000313" key="4">
    <source>
        <dbReference type="Proteomes" id="UP000680020"/>
    </source>
</evidence>
<dbReference type="SUPFAM" id="SSF142433">
    <property type="entry name" value="CinA-like"/>
    <property type="match status" value="1"/>
</dbReference>
<proteinExistence type="inferred from homology"/>
<dbReference type="PANTHER" id="PTHR13939:SF0">
    <property type="entry name" value="NMN AMIDOHYDROLASE-LIKE PROTEIN YFAY"/>
    <property type="match status" value="1"/>
</dbReference>
<dbReference type="NCBIfam" id="TIGR00200">
    <property type="entry name" value="cinA_nterm"/>
    <property type="match status" value="1"/>
</dbReference>
<comment type="similarity">
    <text evidence="1">Belongs to the CinA family.</text>
</comment>
<feature type="domain" description="MoaB/Mog" evidence="2">
    <location>
        <begin position="4"/>
        <end position="170"/>
    </location>
</feature>
<dbReference type="PIRSF" id="PIRSF006728">
    <property type="entry name" value="CinA"/>
    <property type="match status" value="1"/>
</dbReference>
<gene>
    <name evidence="3" type="ORF">J7561_07405</name>
</gene>
<dbReference type="Gene3D" id="3.40.980.10">
    <property type="entry name" value="MoaB/Mog-like domain"/>
    <property type="match status" value="1"/>
</dbReference>
<dbReference type="Proteomes" id="UP000680020">
    <property type="component" value="Unassembled WGS sequence"/>
</dbReference>
<accession>A0AB35C2E9</accession>
<evidence type="ECO:0000313" key="3">
    <source>
        <dbReference type="EMBL" id="MBS7825030.1"/>
    </source>
</evidence>
<dbReference type="InterPro" id="IPR008135">
    <property type="entry name" value="Competence-induced_CinA"/>
</dbReference>
<dbReference type="InterPro" id="IPR041424">
    <property type="entry name" value="CinA_KH"/>
</dbReference>
<dbReference type="InterPro" id="IPR036425">
    <property type="entry name" value="MoaB/Mog-like_dom_sf"/>
</dbReference>
<dbReference type="SMART" id="SM00852">
    <property type="entry name" value="MoCF_biosynth"/>
    <property type="match status" value="1"/>
</dbReference>
<dbReference type="RefSeq" id="WP_094492333.1">
    <property type="nucleotide sequence ID" value="NZ_JAGIBS010000007.1"/>
</dbReference>
<evidence type="ECO:0000259" key="2">
    <source>
        <dbReference type="SMART" id="SM00852"/>
    </source>
</evidence>
<dbReference type="Pfam" id="PF00994">
    <property type="entry name" value="MoCF_biosynth"/>
    <property type="match status" value="1"/>
</dbReference>
<dbReference type="Pfam" id="PF18146">
    <property type="entry name" value="CinA_KH"/>
    <property type="match status" value="1"/>
</dbReference>
<evidence type="ECO:0000256" key="1">
    <source>
        <dbReference type="HAMAP-Rule" id="MF_00226"/>
    </source>
</evidence>
<dbReference type="InterPro" id="IPR050101">
    <property type="entry name" value="CinA"/>
</dbReference>
<name>A0AB35C2E9_9GAMM</name>
<dbReference type="InterPro" id="IPR036653">
    <property type="entry name" value="CinA-like_C"/>
</dbReference>
<dbReference type="InterPro" id="IPR001453">
    <property type="entry name" value="MoaB/Mog_dom"/>
</dbReference>
<sequence length="392" mass="43575">MKAEIISVGTELLLGQLVDTNSVWLSQQLSMLGIDSHFKTTVGDNAHNIQSVFALATERADIIIATGGLGPTQDDITKETLATTLGLPLVYDEALAEMIREKFASRNITMSENNYRQAHYPQGCQILEKYPGTAPGLYLNHEGKHYFLLPGVPYEMKAIFEASVVPILRQISPDNLRIYTEVLKLWGLPESHVAERLSDLDDRLAEIGNPKLSYLASGINGISVRISAKAADEKAAQAMIAPYQKEAEEILAPYIFGHNQQTMERCVLKLCAAQDLTLGCVEWFTAGMMASRLTAYGENLEPFKGGMVLRGKFDQAAFEAAQETLNVDIVLGVSENFTESTTVYECQLHLCVRDQYFSKIIQIPKHQREEAMAFAVINCFNFLKNQLQTVEK</sequence>
<dbReference type="EMBL" id="JAGIBU010000006">
    <property type="protein sequence ID" value="MBS7825030.1"/>
    <property type="molecule type" value="Genomic_DNA"/>
</dbReference>
<dbReference type="SUPFAM" id="SSF53218">
    <property type="entry name" value="Molybdenum cofactor biosynthesis proteins"/>
    <property type="match status" value="1"/>
</dbReference>
<dbReference type="PANTHER" id="PTHR13939">
    <property type="entry name" value="NICOTINAMIDE-NUCLEOTIDE AMIDOHYDROLASE PNCC"/>
    <property type="match status" value="1"/>
</dbReference>
<dbReference type="AlphaFoldDB" id="A0AB35C2E9"/>
<dbReference type="CDD" id="cd00885">
    <property type="entry name" value="cinA"/>
    <property type="match status" value="1"/>
</dbReference>
<dbReference type="Gene3D" id="3.90.950.20">
    <property type="entry name" value="CinA-like"/>
    <property type="match status" value="1"/>
</dbReference>
<reference evidence="3" key="1">
    <citation type="submission" date="2021-03" db="EMBL/GenBank/DDBJ databases">
        <title>Identification and antibiotic profiling of Wohlfahrtiimonas chitiniclastica, an underestimated human pathogen.</title>
        <authorList>
            <person name="Kopf A."/>
            <person name="Bunk B."/>
            <person name="Coldewey S."/>
            <person name="Gunzer F."/>
            <person name="Riedel T."/>
            <person name="Schroettner P."/>
        </authorList>
    </citation>
    <scope>NUCLEOTIDE SEQUENCE</scope>
    <source>
        <strain evidence="3">DSM 100917</strain>
    </source>
</reference>
<dbReference type="NCBIfam" id="TIGR00177">
    <property type="entry name" value="molyb_syn"/>
    <property type="match status" value="1"/>
</dbReference>
<protein>
    <recommendedName>
        <fullName evidence="1">CinA-like protein</fullName>
    </recommendedName>
</protein>
<organism evidence="3 4">
    <name type="scientific">Wohlfahrtiimonas chitiniclastica</name>
    <dbReference type="NCBI Taxonomy" id="400946"/>
    <lineage>
        <taxon>Bacteria</taxon>
        <taxon>Pseudomonadati</taxon>
        <taxon>Pseudomonadota</taxon>
        <taxon>Gammaproteobacteria</taxon>
        <taxon>Cardiobacteriales</taxon>
        <taxon>Ignatzschineriaceae</taxon>
        <taxon>Wohlfahrtiimonas</taxon>
    </lineage>
</organism>
<comment type="caution">
    <text evidence="3">The sequence shown here is derived from an EMBL/GenBank/DDBJ whole genome shotgun (WGS) entry which is preliminary data.</text>
</comment>
<dbReference type="Gene3D" id="3.30.70.2860">
    <property type="match status" value="1"/>
</dbReference>